<dbReference type="GO" id="GO:0050194">
    <property type="term" value="F:phosphonoacetaldehyde hydrolase activity"/>
    <property type="evidence" value="ECO:0007669"/>
    <property type="project" value="UniProtKB-UniRule"/>
</dbReference>
<dbReference type="AlphaFoldDB" id="A0A512H872"/>
<comment type="function">
    <text evidence="7 9">Involved in phosphonate degradation.</text>
</comment>
<evidence type="ECO:0000256" key="8">
    <source>
        <dbReference type="ARBA" id="ARBA00066472"/>
    </source>
</evidence>
<dbReference type="GO" id="GO:0005829">
    <property type="term" value="C:cytosol"/>
    <property type="evidence" value="ECO:0007669"/>
    <property type="project" value="TreeGrafter"/>
</dbReference>
<gene>
    <name evidence="9 10" type="primary">phnX</name>
    <name evidence="10" type="ORF">ROR02_17850</name>
</gene>
<dbReference type="Pfam" id="PF00702">
    <property type="entry name" value="Hydrolase"/>
    <property type="match status" value="1"/>
</dbReference>
<proteinExistence type="inferred from homology"/>
<dbReference type="PANTHER" id="PTHR43434:SF19">
    <property type="entry name" value="PHOSPHONOACETALDEHYDE HYDROLASE"/>
    <property type="match status" value="1"/>
</dbReference>
<feature type="binding site" evidence="9">
    <location>
        <position position="192"/>
    </location>
    <ligand>
        <name>Mg(2+)</name>
        <dbReference type="ChEBI" id="CHEBI:18420"/>
    </ligand>
</feature>
<comment type="subunit">
    <text evidence="1 9">Homodimer.</text>
</comment>
<protein>
    <recommendedName>
        <fullName evidence="8 9">Phosphonoacetaldehyde hydrolase</fullName>
        <shortName evidence="9">Phosphonatase</shortName>
        <ecNumber evidence="8 9">3.11.1.1</ecNumber>
    </recommendedName>
    <alternativeName>
        <fullName evidence="9">Phosphonoacetaldehyde phosphonohydrolase</fullName>
    </alternativeName>
</protein>
<evidence type="ECO:0000313" key="11">
    <source>
        <dbReference type="Proteomes" id="UP000321567"/>
    </source>
</evidence>
<dbReference type="SFLD" id="SFLDS00003">
    <property type="entry name" value="Haloacid_Dehalogenase"/>
    <property type="match status" value="1"/>
</dbReference>
<sequence length="275" mass="28822">MVIPTAQPLVEARVRLVVFDWAGTVIDHGCRAPAAIFQAAFAEAGVPITEAEARAPMGLPKLDHIRAIGGAVQERWRAVHGTPFGEEEARAVYARFLPMQIAVVADYADVIPGAPEVVADLRGRGIRIGSTTGYTRAIMDACVAKAAAQGFAPDAMVCAGDMATGRPGPMMMFRLMIELDAYPPAAVVKVGDTPVDMQEGRNAGAWAIGVTDTGNEIGLTAAELAALPEAERDQRRARAARALIGAGAHQVIRSVADLPTAIALIEARLAAGEKP</sequence>
<comment type="similarity">
    <text evidence="9">Belongs to the HAD-like hydrolase superfamily. PhnX family.</text>
</comment>
<feature type="binding site" evidence="9">
    <location>
        <position position="22"/>
    </location>
    <ligand>
        <name>Mg(2+)</name>
        <dbReference type="ChEBI" id="CHEBI:18420"/>
    </ligand>
</feature>
<dbReference type="Gene3D" id="1.10.150.240">
    <property type="entry name" value="Putative phosphatase, domain 2"/>
    <property type="match status" value="1"/>
</dbReference>
<feature type="active site" description="Schiff-base intermediate with substrate" evidence="9">
    <location>
        <position position="61"/>
    </location>
</feature>
<dbReference type="GO" id="GO:0006281">
    <property type="term" value="P:DNA repair"/>
    <property type="evidence" value="ECO:0007669"/>
    <property type="project" value="TreeGrafter"/>
</dbReference>
<dbReference type="Gene3D" id="3.40.50.1000">
    <property type="entry name" value="HAD superfamily/HAD-like"/>
    <property type="match status" value="1"/>
</dbReference>
<dbReference type="InterPro" id="IPR050155">
    <property type="entry name" value="HAD-like_hydrolase_sf"/>
</dbReference>
<comment type="catalytic activity">
    <reaction evidence="6 9">
        <text>phosphonoacetaldehyde + H2O = acetaldehyde + phosphate + H(+)</text>
        <dbReference type="Rhea" id="RHEA:18905"/>
        <dbReference type="ChEBI" id="CHEBI:15343"/>
        <dbReference type="ChEBI" id="CHEBI:15377"/>
        <dbReference type="ChEBI" id="CHEBI:15378"/>
        <dbReference type="ChEBI" id="CHEBI:43474"/>
        <dbReference type="ChEBI" id="CHEBI:58383"/>
        <dbReference type="EC" id="3.11.1.1"/>
    </reaction>
</comment>
<feature type="binding site" evidence="9">
    <location>
        <position position="20"/>
    </location>
    <ligand>
        <name>Mg(2+)</name>
        <dbReference type="ChEBI" id="CHEBI:18420"/>
    </ligand>
</feature>
<comment type="cofactor">
    <cofactor evidence="9">
        <name>Mg(2+)</name>
        <dbReference type="ChEBI" id="CHEBI:18420"/>
    </cofactor>
    <text evidence="9">Binds 1 Mg(2+) ion per subunit.</text>
</comment>
<keyword evidence="11" id="KW-1185">Reference proteome</keyword>
<dbReference type="InterPro" id="IPR006323">
    <property type="entry name" value="Phosphonoacetald_hydro"/>
</dbReference>
<dbReference type="GO" id="GO:0008967">
    <property type="term" value="F:phosphoglycolate phosphatase activity"/>
    <property type="evidence" value="ECO:0007669"/>
    <property type="project" value="TreeGrafter"/>
</dbReference>
<dbReference type="GO" id="GO:0000287">
    <property type="term" value="F:magnesium ion binding"/>
    <property type="evidence" value="ECO:0007669"/>
    <property type="project" value="UniProtKB-UniRule"/>
</dbReference>
<dbReference type="RefSeq" id="WP_147163685.1">
    <property type="nucleotide sequence ID" value="NZ_BJZO01000043.1"/>
</dbReference>
<evidence type="ECO:0000256" key="1">
    <source>
        <dbReference type="ARBA" id="ARBA00011738"/>
    </source>
</evidence>
<evidence type="ECO:0000256" key="5">
    <source>
        <dbReference type="ARBA" id="ARBA00023270"/>
    </source>
</evidence>
<dbReference type="EMBL" id="BJZO01000043">
    <property type="protein sequence ID" value="GEO81654.1"/>
    <property type="molecule type" value="Genomic_DNA"/>
</dbReference>
<dbReference type="NCBIfam" id="TIGR01422">
    <property type="entry name" value="phosphonatase"/>
    <property type="match status" value="1"/>
</dbReference>
<dbReference type="InterPro" id="IPR023214">
    <property type="entry name" value="HAD_sf"/>
</dbReference>
<keyword evidence="3 9" id="KW-0378">Hydrolase</keyword>
<dbReference type="SFLD" id="SFLDG01129">
    <property type="entry name" value="C1.5:_HAD__Beta-PGM__Phosphata"/>
    <property type="match status" value="1"/>
</dbReference>
<evidence type="ECO:0000256" key="6">
    <source>
        <dbReference type="ARBA" id="ARBA00052005"/>
    </source>
</evidence>
<evidence type="ECO:0000256" key="2">
    <source>
        <dbReference type="ARBA" id="ARBA00022723"/>
    </source>
</evidence>
<dbReference type="InterPro" id="IPR023198">
    <property type="entry name" value="PGP-like_dom2"/>
</dbReference>
<evidence type="ECO:0000256" key="7">
    <source>
        <dbReference type="ARBA" id="ARBA00056573"/>
    </source>
</evidence>
<evidence type="ECO:0000256" key="3">
    <source>
        <dbReference type="ARBA" id="ARBA00022801"/>
    </source>
</evidence>
<accession>A0A512H872</accession>
<dbReference type="HAMAP" id="MF_01375">
    <property type="entry name" value="PhnX"/>
    <property type="match status" value="1"/>
</dbReference>
<name>A0A512H872_9PROT</name>
<evidence type="ECO:0000256" key="4">
    <source>
        <dbReference type="ARBA" id="ARBA00022842"/>
    </source>
</evidence>
<dbReference type="PANTHER" id="PTHR43434">
    <property type="entry name" value="PHOSPHOGLYCOLATE PHOSPHATASE"/>
    <property type="match status" value="1"/>
</dbReference>
<feature type="active site" description="Nucleophile" evidence="9">
    <location>
        <position position="20"/>
    </location>
</feature>
<dbReference type="InterPro" id="IPR036412">
    <property type="entry name" value="HAD-like_sf"/>
</dbReference>
<dbReference type="FunFam" id="1.10.150.240:FF:000006">
    <property type="entry name" value="Phosphonoacetaldehyde hydrolase"/>
    <property type="match status" value="1"/>
</dbReference>
<dbReference type="EC" id="3.11.1.1" evidence="8 9"/>
<dbReference type="GO" id="GO:0019700">
    <property type="term" value="P:organic phosphonate catabolic process"/>
    <property type="evidence" value="ECO:0007669"/>
    <property type="project" value="InterPro"/>
</dbReference>
<keyword evidence="4 9" id="KW-0460">Magnesium</keyword>
<evidence type="ECO:0000256" key="9">
    <source>
        <dbReference type="HAMAP-Rule" id="MF_01375"/>
    </source>
</evidence>
<dbReference type="OrthoDB" id="5504491at2"/>
<keyword evidence="2 9" id="KW-0479">Metal-binding</keyword>
<keyword evidence="5 9" id="KW-0704">Schiff base</keyword>
<evidence type="ECO:0000313" key="10">
    <source>
        <dbReference type="EMBL" id="GEO81654.1"/>
    </source>
</evidence>
<dbReference type="Proteomes" id="UP000321567">
    <property type="component" value="Unassembled WGS sequence"/>
</dbReference>
<dbReference type="SUPFAM" id="SSF56784">
    <property type="entry name" value="HAD-like"/>
    <property type="match status" value="1"/>
</dbReference>
<reference evidence="10 11" key="1">
    <citation type="submission" date="2019-07" db="EMBL/GenBank/DDBJ databases">
        <title>Whole genome shotgun sequence of Rhodospirillum oryzae NBRC 107573.</title>
        <authorList>
            <person name="Hosoyama A."/>
            <person name="Uohara A."/>
            <person name="Ohji S."/>
            <person name="Ichikawa N."/>
        </authorList>
    </citation>
    <scope>NUCLEOTIDE SEQUENCE [LARGE SCALE GENOMIC DNA]</scope>
    <source>
        <strain evidence="10 11">NBRC 107573</strain>
    </source>
</reference>
<comment type="caution">
    <text evidence="10">The sequence shown here is derived from an EMBL/GenBank/DDBJ whole genome shotgun (WGS) entry which is preliminary data.</text>
</comment>
<organism evidence="10 11">
    <name type="scientific">Pararhodospirillum oryzae</name>
    <dbReference type="NCBI Taxonomy" id="478448"/>
    <lineage>
        <taxon>Bacteria</taxon>
        <taxon>Pseudomonadati</taxon>
        <taxon>Pseudomonadota</taxon>
        <taxon>Alphaproteobacteria</taxon>
        <taxon>Rhodospirillales</taxon>
        <taxon>Rhodospirillaceae</taxon>
        <taxon>Pararhodospirillum</taxon>
    </lineage>
</organism>